<evidence type="ECO:0008006" key="3">
    <source>
        <dbReference type="Google" id="ProtNLM"/>
    </source>
</evidence>
<organism evidence="1 2">
    <name type="scientific">Nocardioides aquiterrae</name>
    <dbReference type="NCBI Taxonomy" id="203799"/>
    <lineage>
        <taxon>Bacteria</taxon>
        <taxon>Bacillati</taxon>
        <taxon>Actinomycetota</taxon>
        <taxon>Actinomycetes</taxon>
        <taxon>Propionibacteriales</taxon>
        <taxon>Nocardioidaceae</taxon>
        <taxon>Nocardioides</taxon>
    </lineage>
</organism>
<keyword evidence="2" id="KW-1185">Reference proteome</keyword>
<evidence type="ECO:0000313" key="1">
    <source>
        <dbReference type="EMBL" id="GAA1132808.1"/>
    </source>
</evidence>
<protein>
    <recommendedName>
        <fullName evidence="3">DUF222 domain-containing protein</fullName>
    </recommendedName>
</protein>
<proteinExistence type="predicted"/>
<accession>A0ABP4EY86</accession>
<dbReference type="Proteomes" id="UP001499979">
    <property type="component" value="Unassembled WGS sequence"/>
</dbReference>
<dbReference type="EMBL" id="BAAAJE010000002">
    <property type="protein sequence ID" value="GAA1132808.1"/>
    <property type="molecule type" value="Genomic_DNA"/>
</dbReference>
<reference evidence="2" key="1">
    <citation type="journal article" date="2019" name="Int. J. Syst. Evol. Microbiol.">
        <title>The Global Catalogue of Microorganisms (GCM) 10K type strain sequencing project: providing services to taxonomists for standard genome sequencing and annotation.</title>
        <authorList>
            <consortium name="The Broad Institute Genomics Platform"/>
            <consortium name="The Broad Institute Genome Sequencing Center for Infectious Disease"/>
            <person name="Wu L."/>
            <person name="Ma J."/>
        </authorList>
    </citation>
    <scope>NUCLEOTIDE SEQUENCE [LARGE SCALE GENOMIC DNA]</scope>
    <source>
        <strain evidence="2">JCM 11813</strain>
    </source>
</reference>
<evidence type="ECO:0000313" key="2">
    <source>
        <dbReference type="Proteomes" id="UP001499979"/>
    </source>
</evidence>
<sequence length="177" mass="19462">MTWKSFHSRGEILREVITVANQRRDGRLPMDVEGVADTFGDELTLLGALQLRWHTRLAGRIERELMRQPMELEDAVVAAWHAVADELPGVLAIVDHYRAEPADAAMADAMRKSSHKERILLAMMAGRVSAPDAAAVRVGAAIESRARATYRPVHVPTSRRADQPSLLGRLKAVLAAA</sequence>
<comment type="caution">
    <text evidence="1">The sequence shown here is derived from an EMBL/GenBank/DDBJ whole genome shotgun (WGS) entry which is preliminary data.</text>
</comment>
<gene>
    <name evidence="1" type="ORF">GCM10009606_11250</name>
</gene>
<name>A0ABP4EY86_9ACTN</name>
<dbReference type="RefSeq" id="WP_343906409.1">
    <property type="nucleotide sequence ID" value="NZ_BAAAJE010000002.1"/>
</dbReference>